<dbReference type="OrthoDB" id="665057at2759"/>
<dbReference type="Gramene" id="KQK95765">
    <property type="protein sequence ID" value="KQK95765"/>
    <property type="gene ID" value="SETIT_026304mg"/>
</dbReference>
<name>K3ZIA2_SETIT</name>
<dbReference type="GO" id="GO:0006955">
    <property type="term" value="P:immune response"/>
    <property type="evidence" value="ECO:0000318"/>
    <property type="project" value="GO_Central"/>
</dbReference>
<dbReference type="CDD" id="cd21037">
    <property type="entry name" value="MLKL_NTD"/>
    <property type="match status" value="1"/>
</dbReference>
<dbReference type="KEGG" id="sita:101777673"/>
<dbReference type="SMART" id="SM00220">
    <property type="entry name" value="S_TKc"/>
    <property type="match status" value="1"/>
</dbReference>
<evidence type="ECO:0000313" key="11">
    <source>
        <dbReference type="EnsemblPlants" id="KQK95765"/>
    </source>
</evidence>
<dbReference type="Proteomes" id="UP000004995">
    <property type="component" value="Unassembled WGS sequence"/>
</dbReference>
<dbReference type="EMBL" id="CM003535">
    <property type="protein sequence ID" value="RCV39461.1"/>
    <property type="molecule type" value="Genomic_DNA"/>
</dbReference>
<dbReference type="InterPro" id="IPR011009">
    <property type="entry name" value="Kinase-like_dom_sf"/>
</dbReference>
<evidence type="ECO:0000256" key="2">
    <source>
        <dbReference type="ARBA" id="ARBA00022527"/>
    </source>
</evidence>
<dbReference type="OMA" id="REFRWSE"/>
<evidence type="ECO:0000256" key="3">
    <source>
        <dbReference type="ARBA" id="ARBA00022679"/>
    </source>
</evidence>
<dbReference type="AlphaFoldDB" id="K3ZIA2"/>
<dbReference type="EnsemblPlants" id="KQK95765">
    <property type="protein sequence ID" value="KQK95765"/>
    <property type="gene ID" value="SETIT_026304mg"/>
</dbReference>
<dbReference type="InterPro" id="IPR008271">
    <property type="entry name" value="Ser/Thr_kinase_AS"/>
</dbReference>
<dbReference type="Gene3D" id="1.20.930.20">
    <property type="entry name" value="Adaptor protein Cbl, N-terminal domain"/>
    <property type="match status" value="1"/>
</dbReference>
<dbReference type="Pfam" id="PF22215">
    <property type="entry name" value="MLKL_N"/>
    <property type="match status" value="1"/>
</dbReference>
<dbReference type="InterPro" id="IPR059179">
    <property type="entry name" value="MLKL-like_MCAfunc"/>
</dbReference>
<dbReference type="HOGENOM" id="CLU_000288_158_1_1"/>
<reference evidence="11" key="3">
    <citation type="submission" date="2018-08" db="UniProtKB">
        <authorList>
            <consortium name="EnsemblPlants"/>
        </authorList>
    </citation>
    <scope>IDENTIFICATION</scope>
    <source>
        <strain evidence="11">Yugu1</strain>
    </source>
</reference>
<dbReference type="eggNOG" id="ENOG502QWDY">
    <property type="taxonomic scope" value="Eukaryota"/>
</dbReference>
<evidence type="ECO:0000313" key="10">
    <source>
        <dbReference type="EMBL" id="RCV39461.1"/>
    </source>
</evidence>
<reference evidence="10" key="2">
    <citation type="submission" date="2015-07" db="EMBL/GenBank/DDBJ databases">
        <authorList>
            <person name="Noorani M."/>
        </authorList>
    </citation>
    <scope>NUCLEOTIDE SEQUENCE</scope>
    <source>
        <strain evidence="10">Yugu1</strain>
    </source>
</reference>
<dbReference type="Gene3D" id="1.10.510.10">
    <property type="entry name" value="Transferase(Phosphotransferase) domain 1"/>
    <property type="match status" value="1"/>
</dbReference>
<keyword evidence="6" id="KW-0067">ATP-binding</keyword>
<dbReference type="RefSeq" id="XP_004979930.1">
    <property type="nucleotide sequence ID" value="XM_004979873.3"/>
</dbReference>
<dbReference type="Gene3D" id="3.30.200.20">
    <property type="entry name" value="Phosphorylase Kinase, domain 1"/>
    <property type="match status" value="1"/>
</dbReference>
<keyword evidence="4" id="KW-0547">Nucleotide-binding</keyword>
<dbReference type="GO" id="GO:0005524">
    <property type="term" value="F:ATP binding"/>
    <property type="evidence" value="ECO:0007669"/>
    <property type="project" value="UniProtKB-KW"/>
</dbReference>
<gene>
    <name evidence="11" type="primary">LOC101777673</name>
    <name evidence="10" type="ORF">SETIT_8G226800v2</name>
</gene>
<comment type="catalytic activity">
    <reaction evidence="7">
        <text>L-threonyl-[protein] + ATP = O-phospho-L-threonyl-[protein] + ADP + H(+)</text>
        <dbReference type="Rhea" id="RHEA:46608"/>
        <dbReference type="Rhea" id="RHEA-COMP:11060"/>
        <dbReference type="Rhea" id="RHEA-COMP:11605"/>
        <dbReference type="ChEBI" id="CHEBI:15378"/>
        <dbReference type="ChEBI" id="CHEBI:30013"/>
        <dbReference type="ChEBI" id="CHEBI:30616"/>
        <dbReference type="ChEBI" id="CHEBI:61977"/>
        <dbReference type="ChEBI" id="CHEBI:456216"/>
        <dbReference type="EC" id="2.7.11.1"/>
    </reaction>
</comment>
<dbReference type="InterPro" id="IPR052059">
    <property type="entry name" value="CR_Ser/Thr_kinase"/>
</dbReference>
<evidence type="ECO:0000259" key="9">
    <source>
        <dbReference type="PROSITE" id="PS50011"/>
    </source>
</evidence>
<dbReference type="PROSITE" id="PS00108">
    <property type="entry name" value="PROTEIN_KINASE_ST"/>
    <property type="match status" value="1"/>
</dbReference>
<keyword evidence="5" id="KW-0418">Kinase</keyword>
<comment type="catalytic activity">
    <reaction evidence="8">
        <text>L-seryl-[protein] + ATP = O-phospho-L-seryl-[protein] + ADP + H(+)</text>
        <dbReference type="Rhea" id="RHEA:17989"/>
        <dbReference type="Rhea" id="RHEA-COMP:9863"/>
        <dbReference type="Rhea" id="RHEA-COMP:11604"/>
        <dbReference type="ChEBI" id="CHEBI:15378"/>
        <dbReference type="ChEBI" id="CHEBI:29999"/>
        <dbReference type="ChEBI" id="CHEBI:30616"/>
        <dbReference type="ChEBI" id="CHEBI:83421"/>
        <dbReference type="ChEBI" id="CHEBI:456216"/>
        <dbReference type="EC" id="2.7.11.1"/>
    </reaction>
</comment>
<dbReference type="InterPro" id="IPR054000">
    <property type="entry name" value="MLKL_N"/>
</dbReference>
<dbReference type="EC" id="2.7.11.1" evidence="1"/>
<dbReference type="FunFam" id="1.10.510.10:FF:001023">
    <property type="entry name" value="Os07g0541700 protein"/>
    <property type="match status" value="1"/>
</dbReference>
<proteinExistence type="predicted"/>
<dbReference type="GO" id="GO:0007166">
    <property type="term" value="P:cell surface receptor signaling pathway"/>
    <property type="evidence" value="ECO:0007669"/>
    <property type="project" value="InterPro"/>
</dbReference>
<dbReference type="GO" id="GO:0007165">
    <property type="term" value="P:signal transduction"/>
    <property type="evidence" value="ECO:0000318"/>
    <property type="project" value="GO_Central"/>
</dbReference>
<evidence type="ECO:0000256" key="8">
    <source>
        <dbReference type="ARBA" id="ARBA00048679"/>
    </source>
</evidence>
<dbReference type="Pfam" id="PF00069">
    <property type="entry name" value="Pkinase"/>
    <property type="match status" value="1"/>
</dbReference>
<evidence type="ECO:0000256" key="6">
    <source>
        <dbReference type="ARBA" id="ARBA00022840"/>
    </source>
</evidence>
<dbReference type="GeneID" id="101777673"/>
<evidence type="ECO:0000313" key="12">
    <source>
        <dbReference type="Proteomes" id="UP000004995"/>
    </source>
</evidence>
<accession>K3ZIA2</accession>
<sequence>MADPVAGVEKIVKIGLKIKEAVDTVRHNEEECREIRKRVLRFSAILSQLQQTGLMNDSPALSGALEDLEESLQHALELVTACQERSTIRRLIKAGDLSKQLHRVKDDILNKVMLASFAVNTQATIVLLTIQAAGGHPPPRQPEDAGVVDSTDDARTELNDVENSVIAGSEVPLAPLSVAIREFRWSELMAATNSFSYGNTIARGGSFVIYKGVLKGGNIVAIKRCHKTIDDYNVWLQDEYYDLLPVVSKLQHENIVKFVGYCEVLEQPIETEFLWVEEYVANGSLQDIIHDSRIHWSSLFQIIQGIAQGLHYLHEQRVVHMDVKPLNILLDSDMNPKITDFELCIVLPDNEIIIHDSIKGTMGYAAPEYIEAGILSTKNDVYAFGITLLETVSSMCRSKPPQGLHRRDREAWKAELMKEEFDPALFEASDLEQIRRCIQIGLVCAQLDRARRPNMDQVLEMLNGNKKLPNTKWRLLAWF</sequence>
<keyword evidence="2" id="KW-0723">Serine/threonine-protein kinase</keyword>
<evidence type="ECO:0000256" key="7">
    <source>
        <dbReference type="ARBA" id="ARBA00047899"/>
    </source>
</evidence>
<organism evidence="11 12">
    <name type="scientific">Setaria italica</name>
    <name type="common">Foxtail millet</name>
    <name type="synonym">Panicum italicum</name>
    <dbReference type="NCBI Taxonomy" id="4555"/>
    <lineage>
        <taxon>Eukaryota</taxon>
        <taxon>Viridiplantae</taxon>
        <taxon>Streptophyta</taxon>
        <taxon>Embryophyta</taxon>
        <taxon>Tracheophyta</taxon>
        <taxon>Spermatophyta</taxon>
        <taxon>Magnoliopsida</taxon>
        <taxon>Liliopsida</taxon>
        <taxon>Poales</taxon>
        <taxon>Poaceae</taxon>
        <taxon>PACMAD clade</taxon>
        <taxon>Panicoideae</taxon>
        <taxon>Panicodae</taxon>
        <taxon>Paniceae</taxon>
        <taxon>Cenchrinae</taxon>
        <taxon>Setaria</taxon>
    </lineage>
</organism>
<evidence type="ECO:0000256" key="4">
    <source>
        <dbReference type="ARBA" id="ARBA00022741"/>
    </source>
</evidence>
<dbReference type="InterPro" id="IPR036537">
    <property type="entry name" value="Adaptor_Cbl_N_dom_sf"/>
</dbReference>
<dbReference type="PROSITE" id="PS50011">
    <property type="entry name" value="PROTEIN_KINASE_DOM"/>
    <property type="match status" value="1"/>
</dbReference>
<dbReference type="GO" id="GO:0005886">
    <property type="term" value="C:plasma membrane"/>
    <property type="evidence" value="ECO:0000318"/>
    <property type="project" value="GO_Central"/>
</dbReference>
<dbReference type="EMBL" id="AGNK02005219">
    <property type="status" value="NOT_ANNOTATED_CDS"/>
    <property type="molecule type" value="Genomic_DNA"/>
</dbReference>
<keyword evidence="3" id="KW-0808">Transferase</keyword>
<dbReference type="GO" id="GO:0004674">
    <property type="term" value="F:protein serine/threonine kinase activity"/>
    <property type="evidence" value="ECO:0000318"/>
    <property type="project" value="GO_Central"/>
</dbReference>
<dbReference type="InterPro" id="IPR000719">
    <property type="entry name" value="Prot_kinase_dom"/>
</dbReference>
<keyword evidence="12" id="KW-1185">Reference proteome</keyword>
<feature type="domain" description="Protein kinase" evidence="9">
    <location>
        <begin position="195"/>
        <end position="468"/>
    </location>
</feature>
<protein>
    <recommendedName>
        <fullName evidence="1">non-specific serine/threonine protein kinase</fullName>
        <ecNumber evidence="1">2.7.11.1</ecNumber>
    </recommendedName>
</protein>
<evidence type="ECO:0000256" key="5">
    <source>
        <dbReference type="ARBA" id="ARBA00022777"/>
    </source>
</evidence>
<reference evidence="10 12" key="1">
    <citation type="journal article" date="2012" name="Nat. Biotechnol.">
        <title>Reference genome sequence of the model plant Setaria.</title>
        <authorList>
            <person name="Bennetzen J.L."/>
            <person name="Schmutz J."/>
            <person name="Wang H."/>
            <person name="Percifield R."/>
            <person name="Hawkins J."/>
            <person name="Pontaroli A.C."/>
            <person name="Estep M."/>
            <person name="Feng L."/>
            <person name="Vaughn J.N."/>
            <person name="Grimwood J."/>
            <person name="Jenkins J."/>
            <person name="Barry K."/>
            <person name="Lindquist E."/>
            <person name="Hellsten U."/>
            <person name="Deshpande S."/>
            <person name="Wang X."/>
            <person name="Wu X."/>
            <person name="Mitros T."/>
            <person name="Triplett J."/>
            <person name="Yang X."/>
            <person name="Ye C.Y."/>
            <person name="Mauro-Herrera M."/>
            <person name="Wang L."/>
            <person name="Li P."/>
            <person name="Sharma M."/>
            <person name="Sharma R."/>
            <person name="Ronald P.C."/>
            <person name="Panaud O."/>
            <person name="Kellogg E.A."/>
            <person name="Brutnell T.P."/>
            <person name="Doust A.N."/>
            <person name="Tuskan G.A."/>
            <person name="Rokhsar D."/>
            <person name="Devos K.M."/>
        </authorList>
    </citation>
    <scope>NUCLEOTIDE SEQUENCE [LARGE SCALE GENOMIC DNA]</scope>
    <source>
        <strain evidence="12">cv. Yugu1</strain>
        <strain evidence="10">Yugu1</strain>
    </source>
</reference>
<dbReference type="STRING" id="4555.K3ZIA2"/>
<dbReference type="PANTHER" id="PTHR47973">
    <property type="entry name" value="CYSTEINE-RICH RECEPTOR-LIKE PROTEIN KINASE 3"/>
    <property type="match status" value="1"/>
</dbReference>
<evidence type="ECO:0000256" key="1">
    <source>
        <dbReference type="ARBA" id="ARBA00012513"/>
    </source>
</evidence>
<dbReference type="SUPFAM" id="SSF56112">
    <property type="entry name" value="Protein kinase-like (PK-like)"/>
    <property type="match status" value="1"/>
</dbReference>